<keyword evidence="6" id="KW-1185">Reference proteome</keyword>
<dbReference type="OrthoDB" id="5979738at2759"/>
<keyword evidence="1" id="KW-0677">Repeat</keyword>
<dbReference type="PANTHER" id="PTHR24161:SF85">
    <property type="entry name" value="PALMITOYLTRANSFERASE HIP14"/>
    <property type="match status" value="1"/>
</dbReference>
<dbReference type="InterPro" id="IPR036770">
    <property type="entry name" value="Ankyrin_rpt-contain_sf"/>
</dbReference>
<reference evidence="6" key="1">
    <citation type="journal article" date="2017" name="bioRxiv">
        <title>Comparative analysis of the genomes of Stylophora pistillata and Acropora digitifera provides evidence for extensive differences between species of corals.</title>
        <authorList>
            <person name="Voolstra C.R."/>
            <person name="Li Y."/>
            <person name="Liew Y.J."/>
            <person name="Baumgarten S."/>
            <person name="Zoccola D."/>
            <person name="Flot J.-F."/>
            <person name="Tambutte S."/>
            <person name="Allemand D."/>
            <person name="Aranda M."/>
        </authorList>
    </citation>
    <scope>NUCLEOTIDE SEQUENCE [LARGE SCALE GENOMIC DNA]</scope>
</reference>
<feature type="repeat" description="ANK" evidence="3">
    <location>
        <begin position="296"/>
        <end position="328"/>
    </location>
</feature>
<dbReference type="Pfam" id="PF26215">
    <property type="entry name" value="HTH_animal"/>
    <property type="match status" value="1"/>
</dbReference>
<dbReference type="CDD" id="cd22758">
    <property type="entry name" value="OTU_232R-like"/>
    <property type="match status" value="1"/>
</dbReference>
<keyword evidence="2 3" id="KW-0040">ANK repeat</keyword>
<evidence type="ECO:0000256" key="3">
    <source>
        <dbReference type="PROSITE-ProRule" id="PRU00023"/>
    </source>
</evidence>
<sequence length="1031" mass="117331">MDVSGNGKRWLVTLVTSNKVVAPVLQDIVKQGMDKLYVTLDNYLRGLVPLCSLQTLTYADVCRLAATPNLASSLKDLNFGNINNNFVDHGKTKGVYNYNVSSPVDLAKLYLPHYLVAFSAFDKSMDLSVALRLLGCRKYPIQVFVSTDRLHNIQSLADDVRENVRNRGGHFKESDWTQIMFDQCFDKLKALLQYLPLLPDKKKEVLNELSAWKTEGFKRIVDNDVKDLMEKFQDVKLASINEKLDDIPTKEENERAMKKLFSFHTSMMDRFDRMESRMESLIRQVNRKLEGLILQFGLTPLHLAAWYGKRAVVELLLQHGANVNAVDRFQKTPLQKAERNNHQSIVELLLRNNASPSYNQPLLLGELATAVRKFIEDTLQNLSLELPYLRGLQYRLCVACPYCHQGTEEPRQACSDHIKTTCTHENCFHLIDANEGQAAICTRELWDEVRPFCGLEKWFVKRTSQGSWTLNVTAESQGVAAGVNLRKSDMALKVTLLGSEWSSSMGGLSTINRQLAILLAKHPQVDVTLLVPQFACSEEEKRMATSHNVSLREAQRRPGYADPLDWLSAPPRDLAIDIALGHGAKLGKQAQFIRESHHCTWIQVVHTAPEELGMYKDYPEAISKGNEKNRTEVELCKLADAVVAVGPKLTKAYSSYLRSCEKHQDIIQLTPSTFSEFSDVKQAAVDMDKFKVLTFGRGDPEDFSLKGYDISARAIVELKGILVRRILSLKFQQFLGYLMEKCGRNQNNEASKRRDTSFRTHGAEDVDTSTKQRTVDSLLTPTTLDQIIQELQEMKLDASKVKRRTVLLSGLRNIASDKGFRISDNQGSGNCMFYALSEQLEIVKGIKIPYGRLRQTLVQYLRSNPKLQEGDLAANERQNLIINGVHYLLDHPESMKRAIIKGFSGKAKALCGEGHQEDELHNIEDVFVASGYPRETVRRFMEQKLQQVDKREKEEQENRGVVTIPYLKGLSEQFRRTAYRHSFRVAFKPGRKVKEFKRTCREPLGEKQKCFVYRIPCCNLERLPLWKARLV</sequence>
<protein>
    <submittedName>
        <fullName evidence="5">Myotrophin</fullName>
    </submittedName>
</protein>
<evidence type="ECO:0000259" key="4">
    <source>
        <dbReference type="Pfam" id="PF26215"/>
    </source>
</evidence>
<evidence type="ECO:0000256" key="2">
    <source>
        <dbReference type="ARBA" id="ARBA00023043"/>
    </source>
</evidence>
<dbReference type="InterPro" id="IPR002110">
    <property type="entry name" value="Ankyrin_rpt"/>
</dbReference>
<dbReference type="Pfam" id="PF12796">
    <property type="entry name" value="Ank_2"/>
    <property type="match status" value="1"/>
</dbReference>
<dbReference type="AlphaFoldDB" id="A0A2B4SJI9"/>
<feature type="domain" description="Helix-turn-helix" evidence="4">
    <location>
        <begin position="885"/>
        <end position="939"/>
    </location>
</feature>
<dbReference type="PROSITE" id="PS50088">
    <property type="entry name" value="ANK_REPEAT"/>
    <property type="match status" value="1"/>
</dbReference>
<dbReference type="SUPFAM" id="SSF48403">
    <property type="entry name" value="Ankyrin repeat"/>
    <property type="match status" value="1"/>
</dbReference>
<dbReference type="Proteomes" id="UP000225706">
    <property type="component" value="Unassembled WGS sequence"/>
</dbReference>
<evidence type="ECO:0000256" key="1">
    <source>
        <dbReference type="ARBA" id="ARBA00022737"/>
    </source>
</evidence>
<gene>
    <name evidence="5" type="primary">mtpn</name>
    <name evidence="5" type="ORF">AWC38_SpisGene6671</name>
</gene>
<dbReference type="Gene3D" id="1.25.40.20">
    <property type="entry name" value="Ankyrin repeat-containing domain"/>
    <property type="match status" value="1"/>
</dbReference>
<dbReference type="Gene3D" id="3.90.70.80">
    <property type="match status" value="1"/>
</dbReference>
<dbReference type="PANTHER" id="PTHR24161">
    <property type="entry name" value="ANK_REP_REGION DOMAIN-CONTAINING PROTEIN-RELATED"/>
    <property type="match status" value="1"/>
</dbReference>
<organism evidence="5 6">
    <name type="scientific">Stylophora pistillata</name>
    <name type="common">Smooth cauliflower coral</name>
    <dbReference type="NCBI Taxonomy" id="50429"/>
    <lineage>
        <taxon>Eukaryota</taxon>
        <taxon>Metazoa</taxon>
        <taxon>Cnidaria</taxon>
        <taxon>Anthozoa</taxon>
        <taxon>Hexacorallia</taxon>
        <taxon>Scleractinia</taxon>
        <taxon>Astrocoeniina</taxon>
        <taxon>Pocilloporidae</taxon>
        <taxon>Stylophora</taxon>
    </lineage>
</organism>
<name>A0A2B4SJI9_STYPI</name>
<proteinExistence type="predicted"/>
<dbReference type="Pfam" id="PF20706">
    <property type="entry name" value="GT4-conflict"/>
    <property type="match status" value="1"/>
</dbReference>
<accession>A0A2B4SJI9</accession>
<dbReference type="EMBL" id="LSMT01000080">
    <property type="protein sequence ID" value="PFX28595.1"/>
    <property type="molecule type" value="Genomic_DNA"/>
</dbReference>
<dbReference type="PROSITE" id="PS50297">
    <property type="entry name" value="ANK_REP_REGION"/>
    <property type="match status" value="1"/>
</dbReference>
<dbReference type="InterPro" id="IPR058912">
    <property type="entry name" value="HTH_animal"/>
</dbReference>
<evidence type="ECO:0000313" key="6">
    <source>
        <dbReference type="Proteomes" id="UP000225706"/>
    </source>
</evidence>
<evidence type="ECO:0000313" key="5">
    <source>
        <dbReference type="EMBL" id="PFX28595.1"/>
    </source>
</evidence>
<dbReference type="SMART" id="SM00248">
    <property type="entry name" value="ANK"/>
    <property type="match status" value="2"/>
</dbReference>
<comment type="caution">
    <text evidence="5">The sequence shown here is derived from an EMBL/GenBank/DDBJ whole genome shotgun (WGS) entry which is preliminary data.</text>
</comment>